<reference evidence="1 2" key="1">
    <citation type="journal article" date="2024" name="Nat. Commun.">
        <title>Phylogenomics reveals the evolutionary origins of lichenization in chlorophyte algae.</title>
        <authorList>
            <person name="Puginier C."/>
            <person name="Libourel C."/>
            <person name="Otte J."/>
            <person name="Skaloud P."/>
            <person name="Haon M."/>
            <person name="Grisel S."/>
            <person name="Petersen M."/>
            <person name="Berrin J.G."/>
            <person name="Delaux P.M."/>
            <person name="Dal Grande F."/>
            <person name="Keller J."/>
        </authorList>
    </citation>
    <scope>NUCLEOTIDE SEQUENCE [LARGE SCALE GENOMIC DNA]</scope>
    <source>
        <strain evidence="1 2">SAG 245.80</strain>
    </source>
</reference>
<dbReference type="Pfam" id="PF10184">
    <property type="entry name" value="DUF2358"/>
    <property type="match status" value="1"/>
</dbReference>
<proteinExistence type="predicted"/>
<dbReference type="PANTHER" id="PTHR31094:SF2">
    <property type="entry name" value="RIKEN CDNA 2310061I04 GENE"/>
    <property type="match status" value="1"/>
</dbReference>
<dbReference type="AlphaFoldDB" id="A0AAW1PZ94"/>
<protein>
    <submittedName>
        <fullName evidence="1">Uncharacterized protein</fullName>
    </submittedName>
</protein>
<comment type="caution">
    <text evidence="1">The sequence shown here is derived from an EMBL/GenBank/DDBJ whole genome shotgun (WGS) entry which is preliminary data.</text>
</comment>
<dbReference type="PANTHER" id="PTHR31094">
    <property type="entry name" value="RIKEN CDNA 2310061I04 GENE"/>
    <property type="match status" value="1"/>
</dbReference>
<keyword evidence="2" id="KW-1185">Reference proteome</keyword>
<dbReference type="EMBL" id="JALJOU010000134">
    <property type="protein sequence ID" value="KAK9819056.1"/>
    <property type="molecule type" value="Genomic_DNA"/>
</dbReference>
<sequence>MGLTPLGGDGDSEFHVNFGRAVRTLREDIPRFFTQAPTTSVLAEDSFVFVDRIGRVHLGGGTTIVYGTEAYRRHLFMLRVYCGLIFSRSSVEVLRMWQRDTHTLAVRWTLRCVPRLAARGAAKPLSLDGISEYKFNPRGFIREHTVDLINWDDGKLAKSKTLLASPGVAMPAAFHGIVES</sequence>
<dbReference type="Proteomes" id="UP001445335">
    <property type="component" value="Unassembled WGS sequence"/>
</dbReference>
<evidence type="ECO:0000313" key="2">
    <source>
        <dbReference type="Proteomes" id="UP001445335"/>
    </source>
</evidence>
<accession>A0AAW1PZ94</accession>
<organism evidence="1 2">
    <name type="scientific">Elliptochloris bilobata</name>
    <dbReference type="NCBI Taxonomy" id="381761"/>
    <lineage>
        <taxon>Eukaryota</taxon>
        <taxon>Viridiplantae</taxon>
        <taxon>Chlorophyta</taxon>
        <taxon>core chlorophytes</taxon>
        <taxon>Trebouxiophyceae</taxon>
        <taxon>Trebouxiophyceae incertae sedis</taxon>
        <taxon>Elliptochloris clade</taxon>
        <taxon>Elliptochloris</taxon>
    </lineage>
</organism>
<evidence type="ECO:0000313" key="1">
    <source>
        <dbReference type="EMBL" id="KAK9819056.1"/>
    </source>
</evidence>
<name>A0AAW1PZ94_9CHLO</name>
<gene>
    <name evidence="1" type="ORF">WJX81_007614</name>
</gene>
<dbReference type="InterPro" id="IPR018790">
    <property type="entry name" value="DUF2358"/>
</dbReference>